<evidence type="ECO:0000313" key="2">
    <source>
        <dbReference type="EMBL" id="QDO88791.1"/>
    </source>
</evidence>
<dbReference type="Gene3D" id="3.40.50.720">
    <property type="entry name" value="NAD(P)-binding Rossmann-like Domain"/>
    <property type="match status" value="1"/>
</dbReference>
<dbReference type="OrthoDB" id="8205493at2"/>
<dbReference type="GO" id="GO:0004029">
    <property type="term" value="F:aldehyde dehydrogenase (NAD+) activity"/>
    <property type="evidence" value="ECO:0007669"/>
    <property type="project" value="TreeGrafter"/>
</dbReference>
<dbReference type="Proteomes" id="UP000315395">
    <property type="component" value="Chromosome"/>
</dbReference>
<feature type="domain" description="NAD-dependent epimerase/dehydratase" evidence="1">
    <location>
        <begin position="9"/>
        <end position="205"/>
    </location>
</feature>
<dbReference type="Pfam" id="PF01370">
    <property type="entry name" value="Epimerase"/>
    <property type="match status" value="1"/>
</dbReference>
<dbReference type="PANTHER" id="PTHR48079:SF6">
    <property type="entry name" value="NAD(P)-BINDING DOMAIN-CONTAINING PROTEIN-RELATED"/>
    <property type="match status" value="1"/>
</dbReference>
<dbReference type="EMBL" id="CP041616">
    <property type="protein sequence ID" value="QDO88791.1"/>
    <property type="molecule type" value="Genomic_DNA"/>
</dbReference>
<name>A0A516GB94_9MICO</name>
<dbReference type="GO" id="GO:0005737">
    <property type="term" value="C:cytoplasm"/>
    <property type="evidence" value="ECO:0007669"/>
    <property type="project" value="TreeGrafter"/>
</dbReference>
<dbReference type="SUPFAM" id="SSF51735">
    <property type="entry name" value="NAD(P)-binding Rossmann-fold domains"/>
    <property type="match status" value="1"/>
</dbReference>
<dbReference type="InterPro" id="IPR051783">
    <property type="entry name" value="NAD(P)-dependent_oxidoreduct"/>
</dbReference>
<gene>
    <name evidence="2" type="ORF">FNH13_11040</name>
</gene>
<dbReference type="KEGG" id="orz:FNH13_11040"/>
<dbReference type="RefSeq" id="WP_143783468.1">
    <property type="nucleotide sequence ID" value="NZ_CP041616.1"/>
</dbReference>
<proteinExistence type="predicted"/>
<evidence type="ECO:0000313" key="3">
    <source>
        <dbReference type="Proteomes" id="UP000315395"/>
    </source>
</evidence>
<organism evidence="2 3">
    <name type="scientific">Ornithinimicrobium ciconiae</name>
    <dbReference type="NCBI Taxonomy" id="2594265"/>
    <lineage>
        <taxon>Bacteria</taxon>
        <taxon>Bacillati</taxon>
        <taxon>Actinomycetota</taxon>
        <taxon>Actinomycetes</taxon>
        <taxon>Micrococcales</taxon>
        <taxon>Ornithinimicrobiaceae</taxon>
        <taxon>Ornithinimicrobium</taxon>
    </lineage>
</organism>
<sequence length="322" mass="35278">MNEDQELHVVIGASGGTGRALVRELHARGRRVRAVNRSGRADVPPGVEIAAGDARDANQMRQVCRGAVVVYNSVNPPFPEWLEAFPAAVDGVLAGAESSEARMVFADDTWMYGRTTGLMTEDLPYRPVSTKGVLCAWLAERVLAAHESGRVRTVIGRATELYGPAVESLLGSNIFSPAARGGLALWPGELDQPLTPMFIDDFAHGLAELGEREEALGGVWHLPTPEPTTARHLLDLATNRGHQRMHVLRIREPAVRALGVVWPVAREGAEMLYQFRQPHAIDSGKYRAAFGPGQLTPYEQGIERTLAWYRTTPKRRIIALGR</sequence>
<accession>A0A516GB94</accession>
<dbReference type="InterPro" id="IPR036291">
    <property type="entry name" value="NAD(P)-bd_dom_sf"/>
</dbReference>
<keyword evidence="3" id="KW-1185">Reference proteome</keyword>
<dbReference type="InterPro" id="IPR001509">
    <property type="entry name" value="Epimerase_deHydtase"/>
</dbReference>
<protein>
    <submittedName>
        <fullName evidence="2">NAD-dependent epimerase/dehydratase family protein</fullName>
    </submittedName>
</protein>
<reference evidence="2 3" key="1">
    <citation type="submission" date="2019-07" db="EMBL/GenBank/DDBJ databases">
        <title>complete genome sequencing of Ornithinimicrobium sp. H23M54.</title>
        <authorList>
            <person name="Bae J.-W."/>
            <person name="Lee S.-Y."/>
        </authorList>
    </citation>
    <scope>NUCLEOTIDE SEQUENCE [LARGE SCALE GENOMIC DNA]</scope>
    <source>
        <strain evidence="2 3">H23M54</strain>
    </source>
</reference>
<evidence type="ECO:0000259" key="1">
    <source>
        <dbReference type="Pfam" id="PF01370"/>
    </source>
</evidence>
<dbReference type="PANTHER" id="PTHR48079">
    <property type="entry name" value="PROTEIN YEEZ"/>
    <property type="match status" value="1"/>
</dbReference>
<dbReference type="AlphaFoldDB" id="A0A516GB94"/>